<protein>
    <submittedName>
        <fullName evidence="1">Uncharacterized protein</fullName>
    </submittedName>
</protein>
<proteinExistence type="predicted"/>
<dbReference type="AlphaFoldDB" id="A0AAP0LBQ5"/>
<evidence type="ECO:0000313" key="1">
    <source>
        <dbReference type="EMBL" id="KAK9168177.1"/>
    </source>
</evidence>
<gene>
    <name evidence="1" type="ORF">Syun_000317</name>
</gene>
<keyword evidence="2" id="KW-1185">Reference proteome</keyword>
<reference evidence="1 2" key="1">
    <citation type="submission" date="2024-01" db="EMBL/GenBank/DDBJ databases">
        <title>Genome assemblies of Stephania.</title>
        <authorList>
            <person name="Yang L."/>
        </authorList>
    </citation>
    <scope>NUCLEOTIDE SEQUENCE [LARGE SCALE GENOMIC DNA]</scope>
    <source>
        <strain evidence="1">YNDBR</strain>
        <tissue evidence="1">Leaf</tissue>
    </source>
</reference>
<dbReference type="Proteomes" id="UP001420932">
    <property type="component" value="Unassembled WGS sequence"/>
</dbReference>
<evidence type="ECO:0000313" key="2">
    <source>
        <dbReference type="Proteomes" id="UP001420932"/>
    </source>
</evidence>
<sequence>MNDFWGRKCGFHFTRLEKENFITCNQTTIRKLYRCCKLDDHLTKLVNYHIVKHDSYIEL</sequence>
<accession>A0AAP0LBQ5</accession>
<comment type="caution">
    <text evidence="1">The sequence shown here is derived from an EMBL/GenBank/DDBJ whole genome shotgun (WGS) entry which is preliminary data.</text>
</comment>
<name>A0AAP0LBQ5_9MAGN</name>
<organism evidence="1 2">
    <name type="scientific">Stephania yunnanensis</name>
    <dbReference type="NCBI Taxonomy" id="152371"/>
    <lineage>
        <taxon>Eukaryota</taxon>
        <taxon>Viridiplantae</taxon>
        <taxon>Streptophyta</taxon>
        <taxon>Embryophyta</taxon>
        <taxon>Tracheophyta</taxon>
        <taxon>Spermatophyta</taxon>
        <taxon>Magnoliopsida</taxon>
        <taxon>Ranunculales</taxon>
        <taxon>Menispermaceae</taxon>
        <taxon>Menispermoideae</taxon>
        <taxon>Cissampelideae</taxon>
        <taxon>Stephania</taxon>
    </lineage>
</organism>
<dbReference type="EMBL" id="JBBNAF010000001">
    <property type="protein sequence ID" value="KAK9168177.1"/>
    <property type="molecule type" value="Genomic_DNA"/>
</dbReference>